<keyword evidence="5" id="KW-1185">Reference proteome</keyword>
<accession>G9QP31</accession>
<dbReference type="InterPro" id="IPR036390">
    <property type="entry name" value="WH_DNA-bd_sf"/>
</dbReference>
<dbReference type="SUPFAM" id="SSF46785">
    <property type="entry name" value="Winged helix' DNA-binding domain"/>
    <property type="match status" value="1"/>
</dbReference>
<dbReference type="Gene3D" id="1.10.10.10">
    <property type="entry name" value="Winged helix-like DNA-binding domain superfamily/Winged helix DNA-binding domain"/>
    <property type="match status" value="1"/>
</dbReference>
<dbReference type="InterPro" id="IPR036388">
    <property type="entry name" value="WH-like_DNA-bd_sf"/>
</dbReference>
<organism evidence="4 5">
    <name type="scientific">Bacillus smithii 7_3_47FAA</name>
    <dbReference type="NCBI Taxonomy" id="665952"/>
    <lineage>
        <taxon>Bacteria</taxon>
        <taxon>Bacillati</taxon>
        <taxon>Bacillota</taxon>
        <taxon>Bacilli</taxon>
        <taxon>Bacillales</taxon>
        <taxon>Bacillaceae</taxon>
        <taxon>Bacillus</taxon>
    </lineage>
</organism>
<protein>
    <submittedName>
        <fullName evidence="4">DnaD and phage-associated domain-containing protein</fullName>
    </submittedName>
</protein>
<dbReference type="Pfam" id="PF21984">
    <property type="entry name" value="DnaD_N"/>
    <property type="match status" value="1"/>
</dbReference>
<dbReference type="Gene3D" id="1.10.10.630">
    <property type="entry name" value="DnaD domain-like"/>
    <property type="match status" value="1"/>
</dbReference>
<dbReference type="NCBIfam" id="TIGR01446">
    <property type="entry name" value="DnaD_dom"/>
    <property type="match status" value="1"/>
</dbReference>
<comment type="similarity">
    <text evidence="1">Belongs to the DnaB/DnaD family.</text>
</comment>
<feature type="domain" description="DnaD N-terminal" evidence="3">
    <location>
        <begin position="18"/>
        <end position="114"/>
    </location>
</feature>
<dbReference type="EMBL" id="ACWF01000149">
    <property type="protein sequence ID" value="EHL74287.1"/>
    <property type="molecule type" value="Genomic_DNA"/>
</dbReference>
<dbReference type="Pfam" id="PF07261">
    <property type="entry name" value="DnaB_2"/>
    <property type="match status" value="1"/>
</dbReference>
<evidence type="ECO:0000313" key="5">
    <source>
        <dbReference type="Proteomes" id="UP000011747"/>
    </source>
</evidence>
<evidence type="ECO:0000259" key="3">
    <source>
        <dbReference type="Pfam" id="PF21984"/>
    </source>
</evidence>
<dbReference type="PANTHER" id="PTHR37293">
    <property type="entry name" value="PHAGE REPLICATION PROTEIN-RELATED"/>
    <property type="match status" value="1"/>
</dbReference>
<dbReference type="RefSeq" id="WP_003355106.1">
    <property type="nucleotide sequence ID" value="NZ_JH414764.1"/>
</dbReference>
<dbReference type="AlphaFoldDB" id="G9QP31"/>
<feature type="domain" description="DnaB/C C-terminal" evidence="2">
    <location>
        <begin position="130"/>
        <end position="200"/>
    </location>
</feature>
<dbReference type="Proteomes" id="UP000011747">
    <property type="component" value="Unassembled WGS sequence"/>
</dbReference>
<evidence type="ECO:0000313" key="4">
    <source>
        <dbReference type="EMBL" id="EHL74287.1"/>
    </source>
</evidence>
<evidence type="ECO:0000256" key="1">
    <source>
        <dbReference type="ARBA" id="ARBA00093462"/>
    </source>
</evidence>
<evidence type="ECO:0000259" key="2">
    <source>
        <dbReference type="Pfam" id="PF07261"/>
    </source>
</evidence>
<reference evidence="4 5" key="1">
    <citation type="submission" date="2011-09" db="EMBL/GenBank/DDBJ databases">
        <title>The Genome Sequence of Bacillus smithii 7_3_47FAA.</title>
        <authorList>
            <consortium name="The Broad Institute Genome Sequencing Platform"/>
            <person name="Earl A."/>
            <person name="Ward D."/>
            <person name="Feldgarden M."/>
            <person name="Gevers D."/>
            <person name="Daigneault M."/>
            <person name="Strauss J."/>
            <person name="Allen-Vercoe E."/>
            <person name="Young S.K."/>
            <person name="Zeng Q."/>
            <person name="Gargeya S."/>
            <person name="Fitzgerald M."/>
            <person name="Haas B."/>
            <person name="Abouelleil A."/>
            <person name="Alvarado L."/>
            <person name="Arachchi H.M."/>
            <person name="Berlin A."/>
            <person name="Brown A."/>
            <person name="Chapman S.B."/>
            <person name="Chen Z."/>
            <person name="Dunbar C."/>
            <person name="Freedman E."/>
            <person name="Gearin G."/>
            <person name="Goldberg J."/>
            <person name="Griggs A."/>
            <person name="Gujja S."/>
            <person name="Heiman D."/>
            <person name="Howarth C."/>
            <person name="Larson L."/>
            <person name="Lui A."/>
            <person name="MacDonald P.J.P."/>
            <person name="Montmayeur A."/>
            <person name="Murphy C."/>
            <person name="Neiman D."/>
            <person name="Pearson M."/>
            <person name="Priest M."/>
            <person name="Roberts A."/>
            <person name="Saif S."/>
            <person name="Shea T."/>
            <person name="Shenoy N."/>
            <person name="Sisk P."/>
            <person name="Stolte C."/>
            <person name="Sykes S."/>
            <person name="Wortman J."/>
            <person name="Nusbaum C."/>
            <person name="Birren B."/>
        </authorList>
    </citation>
    <scope>NUCLEOTIDE SEQUENCE [LARGE SCALE GENOMIC DNA]</scope>
    <source>
        <strain evidence="4 5">7_3_47FAA</strain>
    </source>
</reference>
<dbReference type="PATRIC" id="fig|665952.3.peg.2911"/>
<dbReference type="InterPro" id="IPR053843">
    <property type="entry name" value="DnaD_N"/>
</dbReference>
<dbReference type="InterPro" id="IPR006343">
    <property type="entry name" value="DnaB/C_C"/>
</dbReference>
<name>G9QP31_9BACI</name>
<dbReference type="PANTHER" id="PTHR37293:SF6">
    <property type="entry name" value="DNA REPLICATION PROTEIN DNAD"/>
    <property type="match status" value="1"/>
</dbReference>
<dbReference type="InterPro" id="IPR034829">
    <property type="entry name" value="DnaD-like_sf"/>
</dbReference>
<sequence>MDQKELMKFWLEEGTVNVSKLLLTHYTRLNLTETELVLLLQLNRFIEKGIHFPTPEEISDTMTISAAECARILRKLVQMQYIAIEEGEKPGYERYSLQPLWEKFLDVLLMEKRKEELQKTWDHEQDLYSCFEQEFGRPLSPLECETLAIWIDQDGHTPVMIKAALREAVISGKLNFRYIDRILFEWKKQGIQSIDQAREYSQRFRQGKQQTAQPKKSHKAVPFYNWLEK</sequence>
<proteinExistence type="inferred from homology"/>
<gene>
    <name evidence="4" type="ORF">HMPREF1015_00048</name>
</gene>
<dbReference type="SUPFAM" id="SSF158499">
    <property type="entry name" value="DnaD domain-like"/>
    <property type="match status" value="1"/>
</dbReference>
<dbReference type="InterPro" id="IPR053162">
    <property type="entry name" value="DnaD"/>
</dbReference>
<dbReference type="HOGENOM" id="CLU_091656_0_1_9"/>
<comment type="caution">
    <text evidence="4">The sequence shown here is derived from an EMBL/GenBank/DDBJ whole genome shotgun (WGS) entry which is preliminary data.</text>
</comment>